<gene>
    <name evidence="2" type="ORF">PAI11_12060</name>
</gene>
<evidence type="ECO:0008006" key="4">
    <source>
        <dbReference type="Google" id="ProtNLM"/>
    </source>
</evidence>
<evidence type="ECO:0000313" key="2">
    <source>
        <dbReference type="EMBL" id="EHN11905.1"/>
    </source>
</evidence>
<dbReference type="NCBIfam" id="TIGR02532">
    <property type="entry name" value="IV_pilin_GFxxxE"/>
    <property type="match status" value="1"/>
</dbReference>
<feature type="compositionally biased region" description="Polar residues" evidence="1">
    <location>
        <begin position="318"/>
        <end position="336"/>
    </location>
</feature>
<dbReference type="OrthoDB" id="5432521at2"/>
<reference evidence="2 3" key="1">
    <citation type="journal article" date="2013" name="Biodegradation">
        <title>Quantitative proteomic analysis of ibuprofen-degrading Patulibacter sp. strain I11.</title>
        <authorList>
            <person name="Almeida B."/>
            <person name="Kjeldal H."/>
            <person name="Lolas I."/>
            <person name="Knudsen A.D."/>
            <person name="Carvalho G."/>
            <person name="Nielsen K.L."/>
            <person name="Barreto Crespo M.T."/>
            <person name="Stensballe A."/>
            <person name="Nielsen J.L."/>
        </authorList>
    </citation>
    <scope>NUCLEOTIDE SEQUENCE [LARGE SCALE GENOMIC DNA]</scope>
    <source>
        <strain evidence="2 3">I11</strain>
    </source>
</reference>
<feature type="region of interest" description="Disordered" evidence="1">
    <location>
        <begin position="273"/>
        <end position="336"/>
    </location>
</feature>
<evidence type="ECO:0000313" key="3">
    <source>
        <dbReference type="Proteomes" id="UP000005143"/>
    </source>
</evidence>
<dbReference type="InterPro" id="IPR012902">
    <property type="entry name" value="N_methyl_site"/>
</dbReference>
<protein>
    <recommendedName>
        <fullName evidence="4">Prepilin-type N-terminal cleavage/methylation domain-containing protein</fullName>
    </recommendedName>
</protein>
<feature type="compositionally biased region" description="Low complexity" evidence="1">
    <location>
        <begin position="73"/>
        <end position="85"/>
    </location>
</feature>
<feature type="region of interest" description="Disordered" evidence="1">
    <location>
        <begin position="71"/>
        <end position="104"/>
    </location>
</feature>
<accession>H0E339</accession>
<name>H0E339_9ACTN</name>
<evidence type="ECO:0000256" key="1">
    <source>
        <dbReference type="SAM" id="MobiDB-lite"/>
    </source>
</evidence>
<keyword evidence="3" id="KW-1185">Reference proteome</keyword>
<dbReference type="RefSeq" id="WP_007572045.1">
    <property type="nucleotide sequence ID" value="NZ_AGUD01000057.1"/>
</dbReference>
<organism evidence="2 3">
    <name type="scientific">Patulibacter medicamentivorans</name>
    <dbReference type="NCBI Taxonomy" id="1097667"/>
    <lineage>
        <taxon>Bacteria</taxon>
        <taxon>Bacillati</taxon>
        <taxon>Actinomycetota</taxon>
        <taxon>Thermoleophilia</taxon>
        <taxon>Solirubrobacterales</taxon>
        <taxon>Patulibacteraceae</taxon>
        <taxon>Patulibacter</taxon>
    </lineage>
</organism>
<dbReference type="AlphaFoldDB" id="H0E339"/>
<dbReference type="Proteomes" id="UP000005143">
    <property type="component" value="Unassembled WGS sequence"/>
</dbReference>
<dbReference type="Pfam" id="PF07963">
    <property type="entry name" value="N_methyl"/>
    <property type="match status" value="1"/>
</dbReference>
<comment type="caution">
    <text evidence="2">The sequence shown here is derived from an EMBL/GenBank/DDBJ whole genome shotgun (WGS) entry which is preliminary data.</text>
</comment>
<proteinExistence type="predicted"/>
<dbReference type="EMBL" id="AGUD01000057">
    <property type="protein sequence ID" value="EHN11905.1"/>
    <property type="molecule type" value="Genomic_DNA"/>
</dbReference>
<sequence length="453" mass="46454">MSRGRGQAGFTLIEILASTLLLAVGLLSTAMVVDGARDLTSVSERTAAMTHRAEDEIERVRALGYAAIAMDGAPSRSSDPADPSSVLTAGDPPGIRPDRASPASEPLVVDTAQGRVSATPRTWDDGRLHGTVRVYVSWHADGHCGSGCPTSRNTKRITVAVTSSDSAAAHRGPVWLSTIVADPSAAPAGLVEDGVRNPLADPETRCQPDSGPTVPCTSSIGSDSAAGWFLYDTPATKATWTATSGDHPTHPTIAPTGLCSGLTAALAIGCPVPDLMGEDPTPSDGGDQADPPPDRSTDQGGSAGSGGRVLRRDVSCGGSPSSDNHRSQLWVTPPQATTRTLTGSGGMTLFTRTAGGATAAVTLCVRFYVVPGSILNLIAMPPVALGTVSYALAAWPGVTTPVSFTFSLPGSDLRIGAGERLGVRIWVAASAESDVVVAYDDPALQSSLQVNLR</sequence>